<dbReference type="AlphaFoldDB" id="A0A9W7MCI7"/>
<dbReference type="Proteomes" id="UP001165190">
    <property type="component" value="Unassembled WGS sequence"/>
</dbReference>
<keyword evidence="2" id="KW-1185">Reference proteome</keyword>
<reference evidence="1" key="1">
    <citation type="submission" date="2023-05" db="EMBL/GenBank/DDBJ databases">
        <title>Genome and transcriptome analyses reveal genes involved in the formation of fine ridges on petal epidermal cells in Hibiscus trionum.</title>
        <authorList>
            <person name="Koshimizu S."/>
            <person name="Masuda S."/>
            <person name="Ishii T."/>
            <person name="Shirasu K."/>
            <person name="Hoshino A."/>
            <person name="Arita M."/>
        </authorList>
    </citation>
    <scope>NUCLEOTIDE SEQUENCE</scope>
    <source>
        <strain evidence="1">Hamamatsu line</strain>
    </source>
</reference>
<comment type="caution">
    <text evidence="1">The sequence shown here is derived from an EMBL/GenBank/DDBJ whole genome shotgun (WGS) entry which is preliminary data.</text>
</comment>
<gene>
    <name evidence="1" type="ORF">HRI_003199200</name>
</gene>
<evidence type="ECO:0000313" key="2">
    <source>
        <dbReference type="Proteomes" id="UP001165190"/>
    </source>
</evidence>
<dbReference type="OrthoDB" id="1726694at2759"/>
<dbReference type="EMBL" id="BSYR01000027">
    <property type="protein sequence ID" value="GMI95299.1"/>
    <property type="molecule type" value="Genomic_DNA"/>
</dbReference>
<name>A0A9W7MCI7_HIBTR</name>
<protein>
    <submittedName>
        <fullName evidence="1">Uncharacterized protein</fullName>
    </submittedName>
</protein>
<sequence length="106" mass="12318">MQLWSRRLLMNVKDFGLALKVIGASLHDQPEMYWINARKRLSRGEPVCESHENKLLDRIETSVECLKKKVKERFLDLGSFPEDKKPPPPPLDVLKTQIGARTLYMQ</sequence>
<accession>A0A9W7MCI7</accession>
<proteinExistence type="predicted"/>
<evidence type="ECO:0000313" key="1">
    <source>
        <dbReference type="EMBL" id="GMI95299.1"/>
    </source>
</evidence>
<organism evidence="1 2">
    <name type="scientific">Hibiscus trionum</name>
    <name type="common">Flower of an hour</name>
    <dbReference type="NCBI Taxonomy" id="183268"/>
    <lineage>
        <taxon>Eukaryota</taxon>
        <taxon>Viridiplantae</taxon>
        <taxon>Streptophyta</taxon>
        <taxon>Embryophyta</taxon>
        <taxon>Tracheophyta</taxon>
        <taxon>Spermatophyta</taxon>
        <taxon>Magnoliopsida</taxon>
        <taxon>eudicotyledons</taxon>
        <taxon>Gunneridae</taxon>
        <taxon>Pentapetalae</taxon>
        <taxon>rosids</taxon>
        <taxon>malvids</taxon>
        <taxon>Malvales</taxon>
        <taxon>Malvaceae</taxon>
        <taxon>Malvoideae</taxon>
        <taxon>Hibiscus</taxon>
    </lineage>
</organism>